<dbReference type="GO" id="GO:0008233">
    <property type="term" value="F:peptidase activity"/>
    <property type="evidence" value="ECO:0007669"/>
    <property type="project" value="InterPro"/>
</dbReference>
<dbReference type="InterPro" id="IPR008757">
    <property type="entry name" value="Peptidase_M6-like_domain"/>
</dbReference>
<evidence type="ECO:0000313" key="4">
    <source>
        <dbReference type="Proteomes" id="UP000297318"/>
    </source>
</evidence>
<dbReference type="InterPro" id="IPR001119">
    <property type="entry name" value="SLH_dom"/>
</dbReference>
<dbReference type="PANTHER" id="PTHR41775:SF1">
    <property type="entry name" value="PEPTIDASE M6-LIKE DOMAIN-CONTAINING PROTEIN"/>
    <property type="match status" value="1"/>
</dbReference>
<dbReference type="PANTHER" id="PTHR41775">
    <property type="entry name" value="SECRETED PROTEIN-RELATED"/>
    <property type="match status" value="1"/>
</dbReference>
<dbReference type="NCBIfam" id="TIGR03296">
    <property type="entry name" value="M6dom_TIGR03296"/>
    <property type="match status" value="1"/>
</dbReference>
<dbReference type="PROSITE" id="PS51272">
    <property type="entry name" value="SLH"/>
    <property type="match status" value="3"/>
</dbReference>
<feature type="domain" description="SLH" evidence="2">
    <location>
        <begin position="474"/>
        <end position="537"/>
    </location>
</feature>
<evidence type="ECO:0000256" key="1">
    <source>
        <dbReference type="SAM" id="SignalP"/>
    </source>
</evidence>
<protein>
    <submittedName>
        <fullName evidence="3">Glycerol-3-phosphate ABC transporter, periplasmic glycerol-3-phosphate-binding protein</fullName>
    </submittedName>
</protein>
<evidence type="ECO:0000259" key="2">
    <source>
        <dbReference type="PROSITE" id="PS51272"/>
    </source>
</evidence>
<accession>A0A4Z1E1L4</accession>
<evidence type="ECO:0000313" key="3">
    <source>
        <dbReference type="EMBL" id="TGO05756.1"/>
    </source>
</evidence>
<keyword evidence="4" id="KW-1185">Reference proteome</keyword>
<feature type="domain" description="SLH" evidence="2">
    <location>
        <begin position="406"/>
        <end position="473"/>
    </location>
</feature>
<dbReference type="Proteomes" id="UP000297318">
    <property type="component" value="Unassembled WGS sequence"/>
</dbReference>
<dbReference type="Pfam" id="PF00395">
    <property type="entry name" value="SLH"/>
    <property type="match status" value="1"/>
</dbReference>
<feature type="chain" id="PRO_5021481547" evidence="1">
    <location>
        <begin position="26"/>
        <end position="598"/>
    </location>
</feature>
<gene>
    <name evidence="3" type="ORF">SERN_1760</name>
</gene>
<dbReference type="SUPFAM" id="SSF55486">
    <property type="entry name" value="Metalloproteases ('zincins'), catalytic domain"/>
    <property type="match status" value="1"/>
</dbReference>
<feature type="domain" description="SLH" evidence="2">
    <location>
        <begin position="538"/>
        <end position="598"/>
    </location>
</feature>
<dbReference type="EMBL" id="RHPJ01000002">
    <property type="protein sequence ID" value="TGO05756.1"/>
    <property type="molecule type" value="Genomic_DNA"/>
</dbReference>
<name>A0A4Z1E1L4_9MICO</name>
<proteinExistence type="predicted"/>
<sequence>MSRTAARSALALAVVTALLGPAAAAAPPPAADRSAAAPLPSQDCRLDRVPDDLAEGFPVHGQALPATGTLRATLLLVDFPDATAGTASASEAEENLRSGIDYLEQVSRGRLDVEVTTTPSWIRMPHPSTDYPFDRGLTYDDHVRYVRDAVEAADATVDFSGTDVVWVSATRAAPAISFSPTTNHLDVKADGRRLTHAVTFGHDQWGWGGLVLAHETGHTLGLPDLYLFDGPDAHAAVGEWDLMGLISGEAPELLAWHRWMLGWIDDDEVVCAAPGSGRGPTADLAPLADLTAGDDAALVLRLSDTRAIVVENRQALGWDSALARPGALVTSVDVAERTGRGPIRVVDATPGSSGGLRDATFAPGTTWTEPTTGTVLTFAEGPAGPAGSGGAIRVTVGEVEPEPEPEVPAFVDVAPGSAYAAEIGWLARAGISTGWTLPDGSREFRPVTPIARNAMAAFLHRLAGRPAFTPPTTSPFTDVATTDPFYAEIAWLARQRISTGWVQPDGSAQFRPHEPIARDAMAAFLHRSAGSPAIVPPAAAPFGDVAPGAQFSAEIAWLHDVGIATGWDDGGDLPSFRPLSPVNRDAMAAFLHRFHHGG</sequence>
<dbReference type="GO" id="GO:0006508">
    <property type="term" value="P:proteolysis"/>
    <property type="evidence" value="ECO:0007669"/>
    <property type="project" value="InterPro"/>
</dbReference>
<dbReference type="RefSeq" id="WP_135849707.1">
    <property type="nucleotide sequence ID" value="NZ_RHPJ01000002.1"/>
</dbReference>
<dbReference type="AlphaFoldDB" id="A0A4Z1E1L4"/>
<keyword evidence="1" id="KW-0732">Signal</keyword>
<feature type="signal peptide" evidence="1">
    <location>
        <begin position="1"/>
        <end position="25"/>
    </location>
</feature>
<reference evidence="3 4" key="1">
    <citation type="submission" date="2018-11" db="EMBL/GenBank/DDBJ databases">
        <title>Complete genome sequencing of the Actinobacteria Serinibacter sp. K3-2.</title>
        <authorList>
            <person name="Rakitin A.L."/>
            <person name="Beletsky A.V."/>
            <person name="Mardanov A.V."/>
            <person name="Ravin N.V."/>
            <person name="Gromova A.S."/>
            <person name="Filippova S.N."/>
            <person name="Gal'Chenko V.F."/>
        </authorList>
    </citation>
    <scope>NUCLEOTIDE SEQUENCE [LARGE SCALE GENOMIC DNA]</scope>
    <source>
        <strain evidence="3 4">K3-2</strain>
    </source>
</reference>
<dbReference type="OrthoDB" id="275270at2"/>
<comment type="caution">
    <text evidence="3">The sequence shown here is derived from an EMBL/GenBank/DDBJ whole genome shotgun (WGS) entry which is preliminary data.</text>
</comment>
<organism evidence="3 4">
    <name type="scientific">Serinibacter arcticus</name>
    <dbReference type="NCBI Taxonomy" id="1655435"/>
    <lineage>
        <taxon>Bacteria</taxon>
        <taxon>Bacillati</taxon>
        <taxon>Actinomycetota</taxon>
        <taxon>Actinomycetes</taxon>
        <taxon>Micrococcales</taxon>
        <taxon>Beutenbergiaceae</taxon>
        <taxon>Serinibacter</taxon>
    </lineage>
</organism>